<feature type="domain" description="Nudix hydrolase" evidence="11">
    <location>
        <begin position="138"/>
        <end position="264"/>
    </location>
</feature>
<dbReference type="InterPro" id="IPR049734">
    <property type="entry name" value="NudC-like_C"/>
</dbReference>
<evidence type="ECO:0000313" key="13">
    <source>
        <dbReference type="Proteomes" id="UP000199305"/>
    </source>
</evidence>
<dbReference type="InterPro" id="IPR020084">
    <property type="entry name" value="NUDIX_hydrolase_CS"/>
</dbReference>
<dbReference type="GO" id="GO:0035529">
    <property type="term" value="F:NADH pyrophosphatase activity"/>
    <property type="evidence" value="ECO:0007669"/>
    <property type="project" value="TreeGrafter"/>
</dbReference>
<evidence type="ECO:0000259" key="11">
    <source>
        <dbReference type="PROSITE" id="PS51462"/>
    </source>
</evidence>
<dbReference type="Pfam" id="PF09296">
    <property type="entry name" value="NUDIX-like"/>
    <property type="match status" value="1"/>
</dbReference>
<comment type="cofactor">
    <cofactor evidence="1">
        <name>Mg(2+)</name>
        <dbReference type="ChEBI" id="CHEBI:18420"/>
    </cofactor>
</comment>
<evidence type="ECO:0000256" key="5">
    <source>
        <dbReference type="ARBA" id="ARBA00022723"/>
    </source>
</evidence>
<dbReference type="PROSITE" id="PS51462">
    <property type="entry name" value="NUDIX"/>
    <property type="match status" value="1"/>
</dbReference>
<dbReference type="EMBL" id="FNFH01000003">
    <property type="protein sequence ID" value="SDK26080.1"/>
    <property type="molecule type" value="Genomic_DNA"/>
</dbReference>
<gene>
    <name evidence="12" type="ORF">SAMN05216212_1993</name>
</gene>
<dbReference type="PRINTS" id="PR00502">
    <property type="entry name" value="NUDIXFAMILY"/>
</dbReference>
<comment type="cofactor">
    <cofactor evidence="2">
        <name>Zn(2+)</name>
        <dbReference type="ChEBI" id="CHEBI:29105"/>
    </cofactor>
</comment>
<comment type="similarity">
    <text evidence="3">Belongs to the Nudix hydrolase family. NudC subfamily.</text>
</comment>
<dbReference type="GO" id="GO:0046872">
    <property type="term" value="F:metal ion binding"/>
    <property type="evidence" value="ECO:0007669"/>
    <property type="project" value="UniProtKB-KW"/>
</dbReference>
<comment type="catalytic activity">
    <reaction evidence="9">
        <text>a 5'-end NAD(+)-phospho-ribonucleoside in mRNA + H2O = a 5'-end phospho-adenosine-phospho-ribonucleoside in mRNA + beta-nicotinamide D-ribonucleotide + 2 H(+)</text>
        <dbReference type="Rhea" id="RHEA:60876"/>
        <dbReference type="Rhea" id="RHEA-COMP:15698"/>
        <dbReference type="Rhea" id="RHEA-COMP:15719"/>
        <dbReference type="ChEBI" id="CHEBI:14649"/>
        <dbReference type="ChEBI" id="CHEBI:15377"/>
        <dbReference type="ChEBI" id="CHEBI:15378"/>
        <dbReference type="ChEBI" id="CHEBI:144029"/>
        <dbReference type="ChEBI" id="CHEBI:144051"/>
    </reaction>
    <physiologicalReaction direction="left-to-right" evidence="9">
        <dbReference type="Rhea" id="RHEA:60877"/>
    </physiologicalReaction>
</comment>
<dbReference type="RefSeq" id="WP_091512780.1">
    <property type="nucleotide sequence ID" value="NZ_FNFH01000003.1"/>
</dbReference>
<dbReference type="Pfam" id="PF09297">
    <property type="entry name" value="Zn_ribbon_NUD"/>
    <property type="match status" value="1"/>
</dbReference>
<dbReference type="OrthoDB" id="9791656at2"/>
<keyword evidence="7" id="KW-0460">Magnesium</keyword>
<evidence type="ECO:0000256" key="9">
    <source>
        <dbReference type="ARBA" id="ARBA00023679"/>
    </source>
</evidence>
<keyword evidence="5" id="KW-0479">Metal-binding</keyword>
<dbReference type="NCBIfam" id="NF001299">
    <property type="entry name" value="PRK00241.1"/>
    <property type="match status" value="1"/>
</dbReference>
<dbReference type="CDD" id="cd03429">
    <property type="entry name" value="NUDIX_NADH_pyrophosphatase_Nudt13"/>
    <property type="match status" value="1"/>
</dbReference>
<proteinExistence type="inferred from homology"/>
<dbReference type="Proteomes" id="UP000199305">
    <property type="component" value="Unassembled WGS sequence"/>
</dbReference>
<name>A0A1G9AHP2_9GAMM</name>
<dbReference type="GO" id="GO:0006742">
    <property type="term" value="P:NADP+ catabolic process"/>
    <property type="evidence" value="ECO:0007669"/>
    <property type="project" value="TreeGrafter"/>
</dbReference>
<dbReference type="GO" id="GO:0019677">
    <property type="term" value="P:NAD+ catabolic process"/>
    <property type="evidence" value="ECO:0007669"/>
    <property type="project" value="TreeGrafter"/>
</dbReference>
<dbReference type="InterPro" id="IPR000086">
    <property type="entry name" value="NUDIX_hydrolase_dom"/>
</dbReference>
<dbReference type="InterPro" id="IPR020476">
    <property type="entry name" value="Nudix_hydrolase"/>
</dbReference>
<evidence type="ECO:0000256" key="10">
    <source>
        <dbReference type="RuleBase" id="RU003476"/>
    </source>
</evidence>
<dbReference type="SUPFAM" id="SSF55811">
    <property type="entry name" value="Nudix"/>
    <property type="match status" value="2"/>
</dbReference>
<evidence type="ECO:0000256" key="2">
    <source>
        <dbReference type="ARBA" id="ARBA00001947"/>
    </source>
</evidence>
<evidence type="ECO:0000256" key="1">
    <source>
        <dbReference type="ARBA" id="ARBA00001946"/>
    </source>
</evidence>
<dbReference type="InterPro" id="IPR015375">
    <property type="entry name" value="NADH_PPase-like_N"/>
</dbReference>
<dbReference type="AlphaFoldDB" id="A0A1G9AHP2"/>
<reference evidence="13" key="1">
    <citation type="submission" date="2016-10" db="EMBL/GenBank/DDBJ databases">
        <authorList>
            <person name="Varghese N."/>
            <person name="Submissions S."/>
        </authorList>
    </citation>
    <scope>NUCLEOTIDE SEQUENCE [LARGE SCALE GENOMIC DNA]</scope>
    <source>
        <strain evidence="13">CGMCC 1.10658</strain>
    </source>
</reference>
<sequence length="275" mass="30230">MDRFLPATRVRPHPQLSRHIVVARGELLCIGNHFVHTCLDFLTEQPIATHNLGELSGQPCGVHLLAEAGDFPGRAWRGLRSLLGAVNDEMFALAGRALQVVSWDCDHRFCGRCGRATEYSPAGERARICPSCELVVYPRISPCVIMLVTRGEECLLARHTHHRHGLFTALAGFIEPGESAEQAVAREVREEVGVSVGQPHYVGSQPWPFPGQLMLGYRVPWKGGDLSLDPGEIADARWFNYRELPGEIPPPQTLSGQLIRGFAAAASGNPSEMER</sequence>
<dbReference type="InterPro" id="IPR015376">
    <property type="entry name" value="Znr_NADH_PPase"/>
</dbReference>
<keyword evidence="6 10" id="KW-0378">Hydrolase</keyword>
<dbReference type="Pfam" id="PF00293">
    <property type="entry name" value="NUDIX"/>
    <property type="match status" value="1"/>
</dbReference>
<keyword evidence="8" id="KW-0520">NAD</keyword>
<dbReference type="STRING" id="658219.SAMN05216212_1993"/>
<evidence type="ECO:0000256" key="6">
    <source>
        <dbReference type="ARBA" id="ARBA00022801"/>
    </source>
</evidence>
<protein>
    <recommendedName>
        <fullName evidence="4">NAD(+) diphosphatase</fullName>
        <ecNumber evidence="4">3.6.1.22</ecNumber>
    </recommendedName>
</protein>
<evidence type="ECO:0000256" key="3">
    <source>
        <dbReference type="ARBA" id="ARBA00009595"/>
    </source>
</evidence>
<evidence type="ECO:0000256" key="4">
    <source>
        <dbReference type="ARBA" id="ARBA00012381"/>
    </source>
</evidence>
<dbReference type="EC" id="3.6.1.22" evidence="4"/>
<dbReference type="GO" id="GO:0005829">
    <property type="term" value="C:cytosol"/>
    <property type="evidence" value="ECO:0007669"/>
    <property type="project" value="TreeGrafter"/>
</dbReference>
<dbReference type="PANTHER" id="PTHR42904">
    <property type="entry name" value="NUDIX HYDROLASE, NUDC SUBFAMILY"/>
    <property type="match status" value="1"/>
</dbReference>
<dbReference type="PANTHER" id="PTHR42904:SF6">
    <property type="entry name" value="NAD-CAPPED RNA HYDROLASE NUDT12"/>
    <property type="match status" value="1"/>
</dbReference>
<keyword evidence="13" id="KW-1185">Reference proteome</keyword>
<dbReference type="InterPro" id="IPR050241">
    <property type="entry name" value="NAD-cap_RNA_hydrolase_NudC"/>
</dbReference>
<evidence type="ECO:0000256" key="8">
    <source>
        <dbReference type="ARBA" id="ARBA00023027"/>
    </source>
</evidence>
<dbReference type="PROSITE" id="PS00893">
    <property type="entry name" value="NUDIX_BOX"/>
    <property type="match status" value="1"/>
</dbReference>
<dbReference type="Gene3D" id="3.90.79.20">
    <property type="match status" value="1"/>
</dbReference>
<dbReference type="Gene3D" id="3.90.79.10">
    <property type="entry name" value="Nucleoside Triphosphate Pyrophosphohydrolase"/>
    <property type="match status" value="1"/>
</dbReference>
<evidence type="ECO:0000256" key="7">
    <source>
        <dbReference type="ARBA" id="ARBA00022842"/>
    </source>
</evidence>
<evidence type="ECO:0000313" key="12">
    <source>
        <dbReference type="EMBL" id="SDK26080.1"/>
    </source>
</evidence>
<organism evidence="12 13">
    <name type="scientific">Microbulbifer yueqingensis</name>
    <dbReference type="NCBI Taxonomy" id="658219"/>
    <lineage>
        <taxon>Bacteria</taxon>
        <taxon>Pseudomonadati</taxon>
        <taxon>Pseudomonadota</taxon>
        <taxon>Gammaproteobacteria</taxon>
        <taxon>Cellvibrionales</taxon>
        <taxon>Microbulbiferaceae</taxon>
        <taxon>Microbulbifer</taxon>
    </lineage>
</organism>
<accession>A0A1G9AHP2</accession>
<dbReference type="InterPro" id="IPR015797">
    <property type="entry name" value="NUDIX_hydrolase-like_dom_sf"/>
</dbReference>